<comment type="subunit">
    <text evidence="3">Forms a 24-polypeptide structural core with octahedral symmetry.</text>
</comment>
<feature type="compositionally biased region" description="Low complexity" evidence="8">
    <location>
        <begin position="211"/>
        <end position="233"/>
    </location>
</feature>
<dbReference type="Pfam" id="PF00364">
    <property type="entry name" value="Biotin_lipoyl"/>
    <property type="match status" value="1"/>
</dbReference>
<dbReference type="PROSITE" id="PS50968">
    <property type="entry name" value="BIOTINYL_LIPOYL"/>
    <property type="match status" value="1"/>
</dbReference>
<evidence type="ECO:0000256" key="3">
    <source>
        <dbReference type="ARBA" id="ARBA00011484"/>
    </source>
</evidence>
<dbReference type="PROSITE" id="PS51826">
    <property type="entry name" value="PSBD"/>
    <property type="match status" value="1"/>
</dbReference>
<reference evidence="11" key="1">
    <citation type="submission" date="2020-02" db="EMBL/GenBank/DDBJ databases">
        <authorList>
            <person name="Meier V. D."/>
        </authorList>
    </citation>
    <scope>NUCLEOTIDE SEQUENCE</scope>
    <source>
        <strain evidence="11">AVDCRST_MAG89</strain>
    </source>
</reference>
<proteinExistence type="inferred from homology"/>
<evidence type="ECO:0000256" key="2">
    <source>
        <dbReference type="ARBA" id="ARBA00007317"/>
    </source>
</evidence>
<dbReference type="InterPro" id="IPR004167">
    <property type="entry name" value="PSBD"/>
</dbReference>
<dbReference type="InterPro" id="IPR050743">
    <property type="entry name" value="2-oxoacid_DH_E2_comp"/>
</dbReference>
<dbReference type="Gene3D" id="3.30.559.10">
    <property type="entry name" value="Chloramphenicol acetyltransferase-like domain"/>
    <property type="match status" value="1"/>
</dbReference>
<protein>
    <recommendedName>
        <fullName evidence="7">Dihydrolipoamide acetyltransferase component of pyruvate dehydrogenase complex</fullName>
        <ecNumber evidence="7">2.3.1.-</ecNumber>
    </recommendedName>
</protein>
<dbReference type="PANTHER" id="PTHR43178:SF5">
    <property type="entry name" value="LIPOAMIDE ACYLTRANSFERASE COMPONENT OF BRANCHED-CHAIN ALPHA-KETO ACID DEHYDROGENASE COMPLEX, MITOCHONDRIAL"/>
    <property type="match status" value="1"/>
</dbReference>
<dbReference type="GO" id="GO:0005737">
    <property type="term" value="C:cytoplasm"/>
    <property type="evidence" value="ECO:0007669"/>
    <property type="project" value="TreeGrafter"/>
</dbReference>
<dbReference type="EC" id="2.3.1.-" evidence="7"/>
<evidence type="ECO:0000256" key="6">
    <source>
        <dbReference type="ARBA" id="ARBA00023315"/>
    </source>
</evidence>
<keyword evidence="5 7" id="KW-0450">Lipoyl</keyword>
<evidence type="ECO:0000256" key="1">
    <source>
        <dbReference type="ARBA" id="ARBA00001938"/>
    </source>
</evidence>
<dbReference type="Pfam" id="PF02817">
    <property type="entry name" value="E3_binding"/>
    <property type="match status" value="1"/>
</dbReference>
<dbReference type="AlphaFoldDB" id="A0A6J4KKB4"/>
<evidence type="ECO:0000256" key="5">
    <source>
        <dbReference type="ARBA" id="ARBA00022823"/>
    </source>
</evidence>
<dbReference type="InterPro" id="IPR011053">
    <property type="entry name" value="Single_hybrid_motif"/>
</dbReference>
<comment type="similarity">
    <text evidence="2 7">Belongs to the 2-oxoacid dehydrogenase family.</text>
</comment>
<dbReference type="PANTHER" id="PTHR43178">
    <property type="entry name" value="DIHYDROLIPOAMIDE ACETYLTRANSFERASE COMPONENT OF PYRUVATE DEHYDROGENASE COMPLEX"/>
    <property type="match status" value="1"/>
</dbReference>
<keyword evidence="4 7" id="KW-0808">Transferase</keyword>
<dbReference type="PROSITE" id="PS00189">
    <property type="entry name" value="LIPOYL"/>
    <property type="match status" value="1"/>
</dbReference>
<comment type="cofactor">
    <cofactor evidence="1 7">
        <name>(R)-lipoate</name>
        <dbReference type="ChEBI" id="CHEBI:83088"/>
    </cofactor>
</comment>
<feature type="region of interest" description="Disordered" evidence="8">
    <location>
        <begin position="209"/>
        <end position="241"/>
    </location>
</feature>
<feature type="compositionally biased region" description="Low complexity" evidence="8">
    <location>
        <begin position="81"/>
        <end position="92"/>
    </location>
</feature>
<dbReference type="InterPro" id="IPR036625">
    <property type="entry name" value="E3-bd_dom_sf"/>
</dbReference>
<dbReference type="CDD" id="cd06849">
    <property type="entry name" value="lipoyl_domain"/>
    <property type="match status" value="1"/>
</dbReference>
<dbReference type="InterPro" id="IPR001078">
    <property type="entry name" value="2-oxoacid_DH_actylTfrase"/>
</dbReference>
<feature type="region of interest" description="Disordered" evidence="8">
    <location>
        <begin position="81"/>
        <end position="161"/>
    </location>
</feature>
<organism evidence="11">
    <name type="scientific">uncultured Gemmatimonadota bacterium</name>
    <dbReference type="NCBI Taxonomy" id="203437"/>
    <lineage>
        <taxon>Bacteria</taxon>
        <taxon>Pseudomonadati</taxon>
        <taxon>Gemmatimonadota</taxon>
        <taxon>environmental samples</taxon>
    </lineage>
</organism>
<dbReference type="Gene3D" id="4.10.320.10">
    <property type="entry name" value="E3-binding domain"/>
    <property type="match status" value="1"/>
</dbReference>
<dbReference type="InterPro" id="IPR000089">
    <property type="entry name" value="Biotin_lipoyl"/>
</dbReference>
<evidence type="ECO:0000256" key="8">
    <source>
        <dbReference type="SAM" id="MobiDB-lite"/>
    </source>
</evidence>
<dbReference type="SUPFAM" id="SSF51230">
    <property type="entry name" value="Single hybrid motif"/>
    <property type="match status" value="1"/>
</dbReference>
<dbReference type="InterPro" id="IPR023213">
    <property type="entry name" value="CAT-like_dom_sf"/>
</dbReference>
<feature type="compositionally biased region" description="Gly residues" evidence="8">
    <location>
        <begin position="139"/>
        <end position="148"/>
    </location>
</feature>
<dbReference type="SUPFAM" id="SSF47005">
    <property type="entry name" value="Peripheral subunit-binding domain of 2-oxo acid dehydrogenase complex"/>
    <property type="match status" value="1"/>
</dbReference>
<evidence type="ECO:0000256" key="7">
    <source>
        <dbReference type="RuleBase" id="RU003423"/>
    </source>
</evidence>
<keyword evidence="6 7" id="KW-0012">Acyltransferase</keyword>
<evidence type="ECO:0000259" key="9">
    <source>
        <dbReference type="PROSITE" id="PS50968"/>
    </source>
</evidence>
<sequence length="489" mass="51614">MPQMGESIAEGTVSVWRKKVGDRVERDEPIMEISTDKVDAEIPSPVAGVLAEVVVNEGQTVEVGTVVAYIETEAGAGAAAAPAAPSAPVSSGEHIEVPGERTTSMPESGVGQVETGGTGMPADGRGQSDPVGTAVSGSGAAGNGGAGQAAGAPLGDGPHTLEERLRTKSTPLVRKIAAEHNVAVHQVPGTGRNGRVTKEDILKFVEEQKSAPAAAPATSAPAAPAQRPAAPAPSYEGGFPWDEFYGTPQHPAVTAGPNDRVEPASRMTQIIANNMVQSRRISPHVHSYFEVDYSRLDIIRGKNKKLWADQGVKITYTHFIAWAVARGLREHPKLNASYGNHEVIYRADVNLGIAVALDHGLIVPVIKQADELSLVGLAKRLNDIATRARNKQLKPDEIQGGTFTITNPGIFGTTIGFPIISQPQVAILGVGGVEMRPAVVTDEYGNHAIVPRKRGYISLGYDHRLVNGADGDQFLARVKQLLETFPEQA</sequence>
<dbReference type="Pfam" id="PF00198">
    <property type="entry name" value="2-oxoacid_dh"/>
    <property type="match status" value="1"/>
</dbReference>
<evidence type="ECO:0000256" key="4">
    <source>
        <dbReference type="ARBA" id="ARBA00022679"/>
    </source>
</evidence>
<evidence type="ECO:0000259" key="10">
    <source>
        <dbReference type="PROSITE" id="PS51826"/>
    </source>
</evidence>
<dbReference type="InterPro" id="IPR003016">
    <property type="entry name" value="2-oxoA_DH_lipoyl-BS"/>
</dbReference>
<gene>
    <name evidence="11" type="ORF">AVDCRST_MAG89-966</name>
</gene>
<evidence type="ECO:0000313" key="11">
    <source>
        <dbReference type="EMBL" id="CAA9308610.1"/>
    </source>
</evidence>
<name>A0A6J4KKB4_9BACT</name>
<dbReference type="SUPFAM" id="SSF52777">
    <property type="entry name" value="CoA-dependent acyltransferases"/>
    <property type="match status" value="1"/>
</dbReference>
<dbReference type="EMBL" id="CADCTV010000214">
    <property type="protein sequence ID" value="CAA9308610.1"/>
    <property type="molecule type" value="Genomic_DNA"/>
</dbReference>
<accession>A0A6J4KKB4</accession>
<dbReference type="Gene3D" id="2.40.50.100">
    <property type="match status" value="1"/>
</dbReference>
<dbReference type="GO" id="GO:0031405">
    <property type="term" value="F:lipoic acid binding"/>
    <property type="evidence" value="ECO:0007669"/>
    <property type="project" value="TreeGrafter"/>
</dbReference>
<feature type="domain" description="Peripheral subunit-binding (PSBD)" evidence="10">
    <location>
        <begin position="168"/>
        <end position="205"/>
    </location>
</feature>
<dbReference type="GO" id="GO:0016407">
    <property type="term" value="F:acetyltransferase activity"/>
    <property type="evidence" value="ECO:0007669"/>
    <property type="project" value="TreeGrafter"/>
</dbReference>
<feature type="domain" description="Lipoyl-binding" evidence="9">
    <location>
        <begin position="1"/>
        <end position="71"/>
    </location>
</feature>